<sequence length="165" mass="18830">MLKMKKSGTGLDDSDFVCHIQGIIVWHQPNICLLCTIGPDQCIHFLSLNIVHLLDCILDLLLISTNVNNENQCVVVFNFLHCRLSGKREFQNLIMIKFVPWWSTNARVLGIPLLLQCLWAVECNFGSDLLSLLFKCWARLHCLRSLQSLSLWISFLCAVFGGRHC</sequence>
<evidence type="ECO:0000313" key="1">
    <source>
        <dbReference type="EMBL" id="MBX09320.1"/>
    </source>
</evidence>
<proteinExistence type="predicted"/>
<dbReference type="EMBL" id="GGEC01028836">
    <property type="protein sequence ID" value="MBX09320.1"/>
    <property type="molecule type" value="Transcribed_RNA"/>
</dbReference>
<dbReference type="AlphaFoldDB" id="A0A2P2KUB7"/>
<organism evidence="1">
    <name type="scientific">Rhizophora mucronata</name>
    <name type="common">Asiatic mangrove</name>
    <dbReference type="NCBI Taxonomy" id="61149"/>
    <lineage>
        <taxon>Eukaryota</taxon>
        <taxon>Viridiplantae</taxon>
        <taxon>Streptophyta</taxon>
        <taxon>Embryophyta</taxon>
        <taxon>Tracheophyta</taxon>
        <taxon>Spermatophyta</taxon>
        <taxon>Magnoliopsida</taxon>
        <taxon>eudicotyledons</taxon>
        <taxon>Gunneridae</taxon>
        <taxon>Pentapetalae</taxon>
        <taxon>rosids</taxon>
        <taxon>fabids</taxon>
        <taxon>Malpighiales</taxon>
        <taxon>Rhizophoraceae</taxon>
        <taxon>Rhizophora</taxon>
    </lineage>
</organism>
<protein>
    <submittedName>
        <fullName evidence="1">Uncharacterized protein</fullName>
    </submittedName>
</protein>
<name>A0A2P2KUB7_RHIMU</name>
<accession>A0A2P2KUB7</accession>
<reference evidence="1" key="1">
    <citation type="submission" date="2018-02" db="EMBL/GenBank/DDBJ databases">
        <title>Rhizophora mucronata_Transcriptome.</title>
        <authorList>
            <person name="Meera S.P."/>
            <person name="Sreeshan A."/>
            <person name="Augustine A."/>
        </authorList>
    </citation>
    <scope>NUCLEOTIDE SEQUENCE</scope>
    <source>
        <tissue evidence="1">Leaf</tissue>
    </source>
</reference>